<dbReference type="Gene3D" id="3.40.190.10">
    <property type="entry name" value="Periplasmic binding protein-like II"/>
    <property type="match status" value="1"/>
</dbReference>
<dbReference type="PROSITE" id="PS51318">
    <property type="entry name" value="TAT"/>
    <property type="match status" value="1"/>
</dbReference>
<dbReference type="GO" id="GO:0043190">
    <property type="term" value="C:ATP-binding cassette (ABC) transporter complex"/>
    <property type="evidence" value="ECO:0007669"/>
    <property type="project" value="InterPro"/>
</dbReference>
<evidence type="ECO:0000259" key="2">
    <source>
        <dbReference type="Pfam" id="PF00496"/>
    </source>
</evidence>
<dbReference type="InterPro" id="IPR006311">
    <property type="entry name" value="TAT_signal"/>
</dbReference>
<dbReference type="InterPro" id="IPR039424">
    <property type="entry name" value="SBP_5"/>
</dbReference>
<dbReference type="AlphaFoldDB" id="A0A1Y1RR20"/>
<dbReference type="PANTHER" id="PTHR30290">
    <property type="entry name" value="PERIPLASMIC BINDING COMPONENT OF ABC TRANSPORTER"/>
    <property type="match status" value="1"/>
</dbReference>
<evidence type="ECO:0000256" key="1">
    <source>
        <dbReference type="SAM" id="MobiDB-lite"/>
    </source>
</evidence>
<protein>
    <recommendedName>
        <fullName evidence="2">Solute-binding protein family 5 domain-containing protein</fullName>
    </recommendedName>
</protein>
<dbReference type="EMBL" id="LXWF01000011">
    <property type="protein sequence ID" value="ORC22238.1"/>
    <property type="molecule type" value="Genomic_DNA"/>
</dbReference>
<dbReference type="Gene3D" id="3.10.105.10">
    <property type="entry name" value="Dipeptide-binding Protein, Domain 3"/>
    <property type="match status" value="1"/>
</dbReference>
<dbReference type="OrthoDB" id="9796817at2"/>
<accession>A0A1Y1RR20</accession>
<comment type="caution">
    <text evidence="3">The sequence shown here is derived from an EMBL/GenBank/DDBJ whole genome shotgun (WGS) entry which is preliminary data.</text>
</comment>
<evidence type="ECO:0000313" key="4">
    <source>
        <dbReference type="Proteomes" id="UP000192359"/>
    </source>
</evidence>
<proteinExistence type="predicted"/>
<sequence length="592" mass="63788">MTVEPAKRVDATGAVTRRAALSWGAALAAGLALTACSSSPSAQKPAPAGAATETPDPFTFRFAQSAQILSLDPAYTTRLESHRISAQILEPLVRADVNTGEPVAALAREWSISDDGLTYTFTLNEDVTFSDGTAFTAQAITANFDRWARLGRQELTHITQPFHLLFGSLPQQEGAGGTTEPELKPLVTQWEAADATTVRVQLERPSRSFLKVLTQPAYGIVLPSLMTSSGPLSSHPVGTGAFALESWEEQTVTLTRHTGYRGKAPQVERLVFTTVPDPEKRYYNLLQGNIDAYDQVALKDYVPLALDGYAVQSRDPYAITYLGLNLSHPAFADLRTRQALACSIDRSALSGTYYPQGTNTASDFLPALFQMKNEDMGQPYRYNLERAKELLAASEYQGDSIDFYYPTNLSLPSLPSPEAIYSMVAADLVEAGFTIVPKPYRWDDEGSEDIASSHPDFGLELTGFVGAYRDPTAFLGRILAPAATAPASISQTPASSESTSSPSPSPTSSDTQTGVSTTSYGTITRAIAEADTLTDIGAWRDAYRSINEDIAELMPAVPLFYPVSGVSQGERVISYTVSATCIDDFATVALNT</sequence>
<dbReference type="InterPro" id="IPR000914">
    <property type="entry name" value="SBP_5_dom"/>
</dbReference>
<dbReference type="Proteomes" id="UP000192359">
    <property type="component" value="Unassembled WGS sequence"/>
</dbReference>
<dbReference type="Gene3D" id="3.90.76.10">
    <property type="entry name" value="Dipeptide-binding Protein, Domain 1"/>
    <property type="match status" value="1"/>
</dbReference>
<feature type="region of interest" description="Disordered" evidence="1">
    <location>
        <begin position="489"/>
        <end position="516"/>
    </location>
</feature>
<keyword evidence="4" id="KW-1185">Reference proteome</keyword>
<dbReference type="GO" id="GO:0015833">
    <property type="term" value="P:peptide transport"/>
    <property type="evidence" value="ECO:0007669"/>
    <property type="project" value="TreeGrafter"/>
</dbReference>
<reference evidence="3 4" key="1">
    <citation type="submission" date="2016-05" db="EMBL/GenBank/DDBJ databases">
        <title>Draft genome sequence of a porcine commensal Rothia nasimurium.</title>
        <authorList>
            <person name="Gaiser R.A."/>
            <person name="Van Baarlen P."/>
            <person name="Wells J.M."/>
        </authorList>
    </citation>
    <scope>NUCLEOTIDE SEQUENCE [LARGE SCALE GENOMIC DNA]</scope>
    <source>
        <strain evidence="3 4">PT-32</strain>
    </source>
</reference>
<organism evidence="3 4">
    <name type="scientific">Rothia nasimurium</name>
    <dbReference type="NCBI Taxonomy" id="85336"/>
    <lineage>
        <taxon>Bacteria</taxon>
        <taxon>Bacillati</taxon>
        <taxon>Actinomycetota</taxon>
        <taxon>Actinomycetes</taxon>
        <taxon>Micrococcales</taxon>
        <taxon>Micrococcaceae</taxon>
        <taxon>Rothia</taxon>
    </lineage>
</organism>
<gene>
    <name evidence="3" type="ORF">A7979_01825</name>
</gene>
<dbReference type="GO" id="GO:1904680">
    <property type="term" value="F:peptide transmembrane transporter activity"/>
    <property type="evidence" value="ECO:0007669"/>
    <property type="project" value="TreeGrafter"/>
</dbReference>
<dbReference type="RefSeq" id="WP_083091309.1">
    <property type="nucleotide sequence ID" value="NZ_LXWF01000011.1"/>
</dbReference>
<name>A0A1Y1RR20_9MICC</name>
<dbReference type="Pfam" id="PF00496">
    <property type="entry name" value="SBP_bac_5"/>
    <property type="match status" value="1"/>
</dbReference>
<dbReference type="GO" id="GO:0042597">
    <property type="term" value="C:periplasmic space"/>
    <property type="evidence" value="ECO:0007669"/>
    <property type="project" value="UniProtKB-ARBA"/>
</dbReference>
<dbReference type="SUPFAM" id="SSF53850">
    <property type="entry name" value="Periplasmic binding protein-like II"/>
    <property type="match status" value="1"/>
</dbReference>
<feature type="domain" description="Solute-binding protein family 5" evidence="2">
    <location>
        <begin position="101"/>
        <end position="481"/>
    </location>
</feature>
<feature type="compositionally biased region" description="Low complexity" evidence="1">
    <location>
        <begin position="489"/>
        <end position="511"/>
    </location>
</feature>
<evidence type="ECO:0000313" key="3">
    <source>
        <dbReference type="EMBL" id="ORC22238.1"/>
    </source>
</evidence>